<evidence type="ECO:0000313" key="1">
    <source>
        <dbReference type="EMBL" id="QHU33091.1"/>
    </source>
</evidence>
<proteinExistence type="predicted"/>
<name>A0A6C0LTK6_9ZZZZ</name>
<accession>A0A6C0LTK6</accession>
<organism evidence="1">
    <name type="scientific">viral metagenome</name>
    <dbReference type="NCBI Taxonomy" id="1070528"/>
    <lineage>
        <taxon>unclassified sequences</taxon>
        <taxon>metagenomes</taxon>
        <taxon>organismal metagenomes</taxon>
    </lineage>
</organism>
<dbReference type="AlphaFoldDB" id="A0A6C0LTK6"/>
<protein>
    <submittedName>
        <fullName evidence="1">Uncharacterized protein</fullName>
    </submittedName>
</protein>
<reference evidence="1" key="1">
    <citation type="journal article" date="2020" name="Nature">
        <title>Giant virus diversity and host interactions through global metagenomics.</title>
        <authorList>
            <person name="Schulz F."/>
            <person name="Roux S."/>
            <person name="Paez-Espino D."/>
            <person name="Jungbluth S."/>
            <person name="Walsh D.A."/>
            <person name="Denef V.J."/>
            <person name="McMahon K.D."/>
            <person name="Konstantinidis K.T."/>
            <person name="Eloe-Fadrosh E.A."/>
            <person name="Kyrpides N.C."/>
            <person name="Woyke T."/>
        </authorList>
    </citation>
    <scope>NUCLEOTIDE SEQUENCE</scope>
    <source>
        <strain evidence="1">GVMAG-S-1014582-52</strain>
    </source>
</reference>
<sequence>MVYYFVTYIEVKHIDSLSEIHRNELLSRNKIRSMLINNHLRDIPSGYFEDNKLLGYIDKYSSEQFQSTNYKHNYYDFTGEPIELPNASNLLMLIKSEFMDEQYRFNIPNQPVTTRYPCYESYKKDSKLLKQLRLEVESWNVLFYKYYQTNEKLIQIKDIKMVFIQETQHEFIVKVNIALSYLYKSMHYQLTFYGQIDKTDDIINNPIEQYTLQLINIIPIMKSEYFSDIENETPFLTMQDQLKYVDKINKLHQNEDN</sequence>
<dbReference type="EMBL" id="MN740556">
    <property type="protein sequence ID" value="QHU33091.1"/>
    <property type="molecule type" value="Genomic_DNA"/>
</dbReference>